<dbReference type="AlphaFoldDB" id="A0A143DDZ7"/>
<dbReference type="Gene3D" id="3.30.70.1790">
    <property type="entry name" value="RepB DNA-primase, N-terminal domain"/>
    <property type="match status" value="1"/>
</dbReference>
<feature type="region of interest" description="Disordered" evidence="1">
    <location>
        <begin position="24"/>
        <end position="43"/>
    </location>
</feature>
<dbReference type="Proteomes" id="UP000076066">
    <property type="component" value="Chromosome"/>
</dbReference>
<evidence type="ECO:0000256" key="1">
    <source>
        <dbReference type="SAM" id="MobiDB-lite"/>
    </source>
</evidence>
<dbReference type="STRING" id="1549855.AY555_06450"/>
<dbReference type="EMBL" id="CP014525">
    <property type="protein sequence ID" value="AMW34876.1"/>
    <property type="molecule type" value="Genomic_DNA"/>
</dbReference>
<dbReference type="KEGG" id="hjo:AY555_06450"/>
<protein>
    <recommendedName>
        <fullName evidence="4">AAA+ ATPase domain-containing protein</fullName>
    </recommendedName>
</protein>
<evidence type="ECO:0008006" key="4">
    <source>
        <dbReference type="Google" id="ProtNLM"/>
    </source>
</evidence>
<dbReference type="Gene3D" id="3.40.50.300">
    <property type="entry name" value="P-loop containing nucleotide triphosphate hydrolases"/>
    <property type="match status" value="1"/>
</dbReference>
<proteinExistence type="predicted"/>
<reference evidence="2 3" key="1">
    <citation type="submission" date="2016-02" db="EMBL/GenBank/DDBJ databases">
        <title>Complete Genome of H5569, the type strain of the newly described species Haematospirillium jordaniae.</title>
        <authorList>
            <person name="Nicholson A.C."/>
            <person name="Humrighouse B.W."/>
            <person name="Loparov V."/>
            <person name="McQuiston J.R."/>
        </authorList>
    </citation>
    <scope>NUCLEOTIDE SEQUENCE [LARGE SCALE GENOMIC DNA]</scope>
    <source>
        <strain evidence="2 3">H5569</strain>
    </source>
</reference>
<dbReference type="SUPFAM" id="SSF52540">
    <property type="entry name" value="P-loop containing nucleoside triphosphate hydrolases"/>
    <property type="match status" value="1"/>
</dbReference>
<dbReference type="Pfam" id="PF13481">
    <property type="entry name" value="AAA_25"/>
    <property type="match status" value="1"/>
</dbReference>
<evidence type="ECO:0000313" key="2">
    <source>
        <dbReference type="EMBL" id="AMW34876.1"/>
    </source>
</evidence>
<accession>A0A143DDZ7</accession>
<dbReference type="InterPro" id="IPR027417">
    <property type="entry name" value="P-loop_NTPase"/>
</dbReference>
<organism evidence="2 3">
    <name type="scientific">Haematospirillum jordaniae</name>
    <dbReference type="NCBI Taxonomy" id="1549855"/>
    <lineage>
        <taxon>Bacteria</taxon>
        <taxon>Pseudomonadati</taxon>
        <taxon>Pseudomonadota</taxon>
        <taxon>Alphaproteobacteria</taxon>
        <taxon>Rhodospirillales</taxon>
        <taxon>Novispirillaceae</taxon>
        <taxon>Haematospirillum</taxon>
    </lineage>
</organism>
<name>A0A143DDZ7_9PROT</name>
<sequence>MAGSGKPRRCRFWLTICHGIKRDTDSMPKDNTPGGGQNPANSADPVAFLQDFDAEGCFNLVAIDPETAFVTGRTFAPKDWDAMRAWLTERNGRQNLYFTVNEPYPTAPDKKLAKGDIAAIRAVYVDADPHKDKLFDDERRRLLDLARAARSSSCPPTFVVDSGGGVQFFWRLAQKLPASGHRQWAEAQGRALAYAVGGDAVQNIDRIMRLPGTVNIPDATKRARGRTAAGARVFAATGAVYTTDALSFYATPRGPGSDHPDTSGNIAAVQRTLDMQAIAAGPGQNLLARLAAAALAEPRLQAVLDGKPLKGADQSGSAYRAALVARLCEHGGFTPTEYAAVATSLPHCNTNKDIPGGWPRQFAREWCNVGLMCAAERWFDPVPEVEPNPFDVQHAKYIGQAREEARIAWEDPSDWDYDTTPPADWVVEGMIPRGEITLLLGTGGTGKTLLAMQMATGLAAGASVLGRPVKQQKVMLFLCEDRAEELKRRQRSIDAALGLQRSRYKGHLRTVSRKFEDNALFTWDNRTNTFTLTPLWHSMRNDAATFGADLIVIDTLADVFGGSEIDKQQVRKFLNVCLGKLVESTGGAVLLLGHPSQSGMASGDGTSGSRSWHDTVRSRFYFERATKDRKDARRKLTNMKSQYGQDGDQYLLEWRKGAFDLVMSSTARPVAQYGVRDMEAELELCVIDAVRMLQAGEVSSSGSPRAGNYLPSLIKRRFADKVAVFKADAIEACVMRLEACGKIRRGQVGRKANRHAVNGYVVCEDAPTGVFD</sequence>
<keyword evidence="3" id="KW-1185">Reference proteome</keyword>
<gene>
    <name evidence="2" type="ORF">AY555_06450</name>
</gene>
<evidence type="ECO:0000313" key="3">
    <source>
        <dbReference type="Proteomes" id="UP000076066"/>
    </source>
</evidence>